<feature type="coiled-coil region" evidence="1">
    <location>
        <begin position="166"/>
        <end position="195"/>
    </location>
</feature>
<feature type="compositionally biased region" description="Basic and acidic residues" evidence="2">
    <location>
        <begin position="309"/>
        <end position="324"/>
    </location>
</feature>
<dbReference type="Proteomes" id="UP000028924">
    <property type="component" value="Unassembled WGS sequence"/>
</dbReference>
<keyword evidence="1" id="KW-0175">Coiled coil</keyword>
<evidence type="ECO:0000313" key="3">
    <source>
        <dbReference type="EMBL" id="KFM23915.1"/>
    </source>
</evidence>
<sequence length="393" mass="42223">MQPSAPSMSTVPDPEAQLLRQQMDQITSDFKYNLKLLHDRDAELAKLESQVATLRSEASSSASALAEARRALAERDAQARAQASNLAAAEARAREAEDLRARLRASEEEGAERERGLAAVVARFESALGTLGSLERRYEALASGDAQRAQRVAAAEAALRDEAEAGACLRERCARLEAEAARHREESAAAALEAERARSAAAAAQALLDTARLSLEGCRRDAQAWALDRADLERAAREEAARAEELARDVALAVSRAAAAEELASSTAAQLDQERALHAQLLAGKEAEARGEAERAARQYQGRIRAVHHPPEWGDEGRGRRADRPMPGGGRGPLGRDIPGVHHKRPPAGEELRLGTRVSDADDPLATVRQQVQAAKQYLRQVADANAAVPGRP</sequence>
<name>A0A087SDW1_AUXPR</name>
<dbReference type="KEGG" id="apro:F751_6883"/>
<evidence type="ECO:0000256" key="2">
    <source>
        <dbReference type="SAM" id="MobiDB-lite"/>
    </source>
</evidence>
<dbReference type="EMBL" id="KL662101">
    <property type="protein sequence ID" value="KFM23915.1"/>
    <property type="molecule type" value="Genomic_DNA"/>
</dbReference>
<accession>A0A087SDW1</accession>
<protein>
    <submittedName>
        <fullName evidence="3">Uncharacterized protein</fullName>
    </submittedName>
</protein>
<proteinExistence type="predicted"/>
<feature type="region of interest" description="Disordered" evidence="2">
    <location>
        <begin position="308"/>
        <end position="360"/>
    </location>
</feature>
<feature type="coiled-coil region" evidence="1">
    <location>
        <begin position="37"/>
        <end position="109"/>
    </location>
</feature>
<evidence type="ECO:0000256" key="1">
    <source>
        <dbReference type="SAM" id="Coils"/>
    </source>
</evidence>
<keyword evidence="4" id="KW-1185">Reference proteome</keyword>
<gene>
    <name evidence="3" type="ORF">F751_6883</name>
</gene>
<evidence type="ECO:0000313" key="4">
    <source>
        <dbReference type="Proteomes" id="UP000028924"/>
    </source>
</evidence>
<organism evidence="3 4">
    <name type="scientific">Auxenochlorella protothecoides</name>
    <name type="common">Green microalga</name>
    <name type="synonym">Chlorella protothecoides</name>
    <dbReference type="NCBI Taxonomy" id="3075"/>
    <lineage>
        <taxon>Eukaryota</taxon>
        <taxon>Viridiplantae</taxon>
        <taxon>Chlorophyta</taxon>
        <taxon>core chlorophytes</taxon>
        <taxon>Trebouxiophyceae</taxon>
        <taxon>Chlorellales</taxon>
        <taxon>Chlorellaceae</taxon>
        <taxon>Auxenochlorella</taxon>
    </lineage>
</organism>
<dbReference type="OrthoDB" id="568502at2759"/>
<dbReference type="AlphaFoldDB" id="A0A087SDW1"/>
<dbReference type="RefSeq" id="XP_011396793.1">
    <property type="nucleotide sequence ID" value="XM_011398491.1"/>
</dbReference>
<dbReference type="GeneID" id="23618274"/>
<reference evidence="3 4" key="1">
    <citation type="journal article" date="2014" name="BMC Genomics">
        <title>Oil accumulation mechanisms of the oleaginous microalga Chlorella protothecoides revealed through its genome, transcriptomes, and proteomes.</title>
        <authorList>
            <person name="Gao C."/>
            <person name="Wang Y."/>
            <person name="Shen Y."/>
            <person name="Yan D."/>
            <person name="He X."/>
            <person name="Dai J."/>
            <person name="Wu Q."/>
        </authorList>
    </citation>
    <scope>NUCLEOTIDE SEQUENCE [LARGE SCALE GENOMIC DNA]</scope>
    <source>
        <strain evidence="3 4">0710</strain>
    </source>
</reference>